<evidence type="ECO:0000313" key="1">
    <source>
        <dbReference type="EMBL" id="QPG59335.1"/>
    </source>
</evidence>
<proteinExistence type="predicted"/>
<name>A0ABX6V9K0_9GAMM</name>
<dbReference type="Gene3D" id="1.10.287.470">
    <property type="entry name" value="Helix hairpin bin"/>
    <property type="match status" value="1"/>
</dbReference>
<dbReference type="SUPFAM" id="SSF111369">
    <property type="entry name" value="HlyD-like secretion proteins"/>
    <property type="match status" value="1"/>
</dbReference>
<reference evidence="1" key="1">
    <citation type="submission" date="2021-07" db="EMBL/GenBank/DDBJ databases">
        <title>Shewanella sp. YLB-07 whole genome sequence.</title>
        <authorList>
            <person name="Yu L."/>
        </authorList>
    </citation>
    <scope>NUCLEOTIDE SEQUENCE</scope>
    <source>
        <strain evidence="1">YLB-08</strain>
    </source>
</reference>
<organism evidence="1 2">
    <name type="scientific">Shewanella eurypsychrophilus</name>
    <dbReference type="NCBI Taxonomy" id="2593656"/>
    <lineage>
        <taxon>Bacteria</taxon>
        <taxon>Pseudomonadati</taxon>
        <taxon>Pseudomonadota</taxon>
        <taxon>Gammaproteobacteria</taxon>
        <taxon>Alteromonadales</taxon>
        <taxon>Shewanellaceae</taxon>
        <taxon>Shewanella</taxon>
    </lineage>
</organism>
<keyword evidence="2" id="KW-1185">Reference proteome</keyword>
<dbReference type="EMBL" id="CP045503">
    <property type="protein sequence ID" value="QPG59335.1"/>
    <property type="molecule type" value="Genomic_DNA"/>
</dbReference>
<protein>
    <submittedName>
        <fullName evidence="1">HlyD family secretion protein</fullName>
    </submittedName>
</protein>
<dbReference type="Gene3D" id="2.40.30.170">
    <property type="match status" value="1"/>
</dbReference>
<gene>
    <name evidence="1" type="ORF">FM038_019570</name>
</gene>
<dbReference type="Gene3D" id="2.40.50.100">
    <property type="match status" value="1"/>
</dbReference>
<dbReference type="PANTHER" id="PTHR30469">
    <property type="entry name" value="MULTIDRUG RESISTANCE PROTEIN MDTA"/>
    <property type="match status" value="1"/>
</dbReference>
<evidence type="ECO:0000313" key="2">
    <source>
        <dbReference type="Proteomes" id="UP000316416"/>
    </source>
</evidence>
<dbReference type="RefSeq" id="WP_142871575.1">
    <property type="nucleotide sequence ID" value="NZ_CP045503.2"/>
</dbReference>
<accession>A0ABX6V9K0</accession>
<sequence length="440" mass="48498">MIENKKRLLIPGVALGILALILAVLLKPAPPVVSEHSNARLVDIVSLNKMTIAPKVTGFGRVSPKHIWQGVAQVSGKLTYRNPQLESGRLLPKGTLLLTIDPLEYQLKLAQAQANISATKAKLSRSTQEELNLKMSLEIEDQKLLLVDQEYQRKQTLKKRNLVSSSDVEGQKQALLVQRKLVQDLQSSLRLLPEDRLVTEAQLQVDIAQEQDAQRHLDNTRVILPYDARIAEVNIEVDQVVTTGEMMLAAHRLGKVEIKAELSLTDMSILMRSIGRVTTSDKLPNIERLSLQANIRLNASGLNFDWPGSVTRVSETVDPEQATVGVYVEVDQGVKQLKLPLKPPLTNGMFVSTTIEGAGSEQFVVTEKALHGDKIYLMTKENALKIVAVEVLFRRDEMVAVAGDIHQGDRLILNDLIPAVAGMALITPEQLTATAVENAK</sequence>
<dbReference type="Proteomes" id="UP000316416">
    <property type="component" value="Chromosome"/>
</dbReference>